<dbReference type="EMBL" id="AM438229">
    <property type="protein sequence ID" value="CAN82647.1"/>
    <property type="molecule type" value="Genomic_DNA"/>
</dbReference>
<gene>
    <name evidence="3" type="ORF">VITISV_005196</name>
</gene>
<evidence type="ECO:0000256" key="1">
    <source>
        <dbReference type="SAM" id="Coils"/>
    </source>
</evidence>
<evidence type="ECO:0000259" key="2">
    <source>
        <dbReference type="Pfam" id="PF03732"/>
    </source>
</evidence>
<dbReference type="InterPro" id="IPR043502">
    <property type="entry name" value="DNA/RNA_pol_sf"/>
</dbReference>
<dbReference type="SUPFAM" id="SSF56672">
    <property type="entry name" value="DNA/RNA polymerases"/>
    <property type="match status" value="1"/>
</dbReference>
<feature type="domain" description="Retrotransposon gag" evidence="2">
    <location>
        <begin position="67"/>
        <end position="133"/>
    </location>
</feature>
<dbReference type="InterPro" id="IPR043128">
    <property type="entry name" value="Rev_trsase/Diguanyl_cyclase"/>
</dbReference>
<proteinExistence type="predicted"/>
<dbReference type="PANTHER" id="PTHR15503">
    <property type="entry name" value="LDOC1 RELATED"/>
    <property type="match status" value="1"/>
</dbReference>
<dbReference type="AlphaFoldDB" id="A5AWK0"/>
<dbReference type="InterPro" id="IPR032567">
    <property type="entry name" value="RTL1-rel"/>
</dbReference>
<dbReference type="InterPro" id="IPR005162">
    <property type="entry name" value="Retrotrans_gag_dom"/>
</dbReference>
<accession>A5AWK0</accession>
<dbReference type="Gene3D" id="3.30.70.270">
    <property type="match status" value="1"/>
</dbReference>
<dbReference type="Pfam" id="PF03732">
    <property type="entry name" value="Retrotrans_gag"/>
    <property type="match status" value="1"/>
</dbReference>
<keyword evidence="1" id="KW-0175">Coiled coil</keyword>
<reference evidence="3" key="1">
    <citation type="journal article" date="2007" name="PLoS ONE">
        <title>The first genome sequence of an elite grapevine cultivar (Pinot noir Vitis vinifera L.): coping with a highly heterozygous genome.</title>
        <authorList>
            <person name="Velasco R."/>
            <person name="Zharkikh A."/>
            <person name="Troggio M."/>
            <person name="Cartwright D.A."/>
            <person name="Cestaro A."/>
            <person name="Pruss D."/>
            <person name="Pindo M."/>
            <person name="FitzGerald L.M."/>
            <person name="Vezzulli S."/>
            <person name="Reid J."/>
            <person name="Malacarne G."/>
            <person name="Iliev D."/>
            <person name="Coppola G."/>
            <person name="Wardell B."/>
            <person name="Micheletti D."/>
            <person name="Macalma T."/>
            <person name="Facci M."/>
            <person name="Mitchell J.T."/>
            <person name="Perazzolli M."/>
            <person name="Eldredge G."/>
            <person name="Gatto P."/>
            <person name="Oyzerski R."/>
            <person name="Moretto M."/>
            <person name="Gutin N."/>
            <person name="Stefanini M."/>
            <person name="Chen Y."/>
            <person name="Segala C."/>
            <person name="Davenport C."/>
            <person name="Dematte L."/>
            <person name="Mraz A."/>
            <person name="Battilana J."/>
            <person name="Stormo K."/>
            <person name="Costa F."/>
            <person name="Tao Q."/>
            <person name="Si-Ammour A."/>
            <person name="Harkins T."/>
            <person name="Lackey A."/>
            <person name="Perbost C."/>
            <person name="Taillon B."/>
            <person name="Stella A."/>
            <person name="Solovyev V."/>
            <person name="Fawcett J.A."/>
            <person name="Sterck L."/>
            <person name="Vandepoele K."/>
            <person name="Grando S.M."/>
            <person name="Toppo S."/>
            <person name="Moser C."/>
            <person name="Lanchbury J."/>
            <person name="Bogden R."/>
            <person name="Skolnick M."/>
            <person name="Sgaramella V."/>
            <person name="Bhatnagar S.K."/>
            <person name="Fontana P."/>
            <person name="Gutin A."/>
            <person name="Van de Peer Y."/>
            <person name="Salamini F."/>
            <person name="Viola R."/>
        </authorList>
    </citation>
    <scope>NUCLEOTIDE SEQUENCE</scope>
</reference>
<dbReference type="CDD" id="cd00303">
    <property type="entry name" value="retropepsin_like"/>
    <property type="match status" value="1"/>
</dbReference>
<sequence>MGTNRERIEHLELRLGIVQEGLQQMEEALHRISSVLITNQENPNHSNPTEKATVDVGRSTLLEEGQVISWEKFEEELWARFGPSGSEDFDEALSRIRQLETLRDYQREFEKLSNRVRGWTQRALVGTFMGGLKAEISDGIQMFLLLEGHVGTMVCEDIIDQPTLEEDQGGDIGEVQEPELESEIKLHALTRWTGPRTMCIIARMGPHEVVVLVDSGSTHNFISDRLENMPRLPIIHMEAFSVLVANGEKLRCQRLYDKVVERLCRRVPGALKSVTYYRTLNTATIKDRFPIPKVDDMLNELHGASYFTKLDLRVRYHQALYGHLPSSFPFYHNGFSSVNEVDEQLITRVEEVKNPMLQTVHDSELKRRSYSHCKQITPKCCEISLLLREFRSLFVQCYGIPPEATRYMPQDGTLRTSRWKPISQPCEFNLLLRKYFAALLSVCEISQTPFSLAKCP</sequence>
<protein>
    <recommendedName>
        <fullName evidence="2">Retrotransposon gag domain-containing protein</fullName>
    </recommendedName>
</protein>
<organism evidence="3">
    <name type="scientific">Vitis vinifera</name>
    <name type="common">Grape</name>
    <dbReference type="NCBI Taxonomy" id="29760"/>
    <lineage>
        <taxon>Eukaryota</taxon>
        <taxon>Viridiplantae</taxon>
        <taxon>Streptophyta</taxon>
        <taxon>Embryophyta</taxon>
        <taxon>Tracheophyta</taxon>
        <taxon>Spermatophyta</taxon>
        <taxon>Magnoliopsida</taxon>
        <taxon>eudicotyledons</taxon>
        <taxon>Gunneridae</taxon>
        <taxon>Pentapetalae</taxon>
        <taxon>rosids</taxon>
        <taxon>Vitales</taxon>
        <taxon>Vitaceae</taxon>
        <taxon>Viteae</taxon>
        <taxon>Vitis</taxon>
    </lineage>
</organism>
<evidence type="ECO:0000313" key="3">
    <source>
        <dbReference type="EMBL" id="CAN82647.1"/>
    </source>
</evidence>
<feature type="coiled-coil region" evidence="1">
    <location>
        <begin position="95"/>
        <end position="122"/>
    </location>
</feature>
<name>A5AWK0_VITVI</name>
<dbReference type="PANTHER" id="PTHR15503:SF22">
    <property type="entry name" value="TRANSPOSON TY3-I GAG POLYPROTEIN"/>
    <property type="match status" value="1"/>
</dbReference>